<evidence type="ECO:0000259" key="2">
    <source>
        <dbReference type="Pfam" id="PF19314"/>
    </source>
</evidence>
<dbReference type="InterPro" id="IPR045669">
    <property type="entry name" value="FHIP_C"/>
</dbReference>
<comment type="similarity">
    <text evidence="1">Belongs to the FHIP family.</text>
</comment>
<evidence type="ECO:0000313" key="3">
    <source>
        <dbReference type="EMBL" id="LAB60195.1"/>
    </source>
</evidence>
<dbReference type="InterPro" id="IPR045668">
    <property type="entry name" value="FHIP_KELAA_motif"/>
</dbReference>
<dbReference type="EMBL" id="IACN01082182">
    <property type="protein sequence ID" value="LAB60195.1"/>
    <property type="molecule type" value="Transcribed_RNA"/>
</dbReference>
<dbReference type="Pfam" id="PF19311">
    <property type="entry name" value="KELAA"/>
    <property type="match status" value="1"/>
</dbReference>
<sequence length="143" mass="15845">MVFQPSVRSLYQVLASIKNKIEQFASIEKDFPALLIQAQKYLLLRVDALDVPVESLNKDNGLQKSVTEKVKNFSEASQALLQTYLGSKGKKGPGLLKVPVHIPNAILAAALFPEFLKELAALAQEHSIVSYKVLGDLEDFYPF</sequence>
<evidence type="ECO:0000256" key="1">
    <source>
        <dbReference type="ARBA" id="ARBA00024336"/>
    </source>
</evidence>
<dbReference type="PANTHER" id="PTHR21705">
    <property type="entry name" value="RAI16 PROTEIN-RELATED"/>
    <property type="match status" value="1"/>
</dbReference>
<dbReference type="InterPro" id="IPR019384">
    <property type="entry name" value="FHIP"/>
</dbReference>
<dbReference type="AlphaFoldDB" id="A0A2D4PQE4"/>
<feature type="domain" description="FHF complex subunit HOOK-interacting protein C-terminal" evidence="2">
    <location>
        <begin position="2"/>
        <end position="43"/>
    </location>
</feature>
<reference evidence="3" key="1">
    <citation type="submission" date="2017-07" db="EMBL/GenBank/DDBJ databases">
        <authorList>
            <person name="Mikheyev A."/>
            <person name="Grau M."/>
        </authorList>
    </citation>
    <scope>NUCLEOTIDE SEQUENCE</scope>
    <source>
        <tissue evidence="3">Venom_gland</tissue>
    </source>
</reference>
<proteinExistence type="inferred from homology"/>
<dbReference type="PANTHER" id="PTHR21705:SF6">
    <property type="entry name" value="FHF COMPLEX SUBUNIT HOOK-INTERACTING PROTEIN 1A"/>
    <property type="match status" value="1"/>
</dbReference>
<reference evidence="3" key="2">
    <citation type="submission" date="2017-11" db="EMBL/GenBank/DDBJ databases">
        <title>Coralsnake Venomics: Analyses of Venom Gland Transcriptomes and Proteomes of Six Brazilian Taxa.</title>
        <authorList>
            <person name="Aird S.D."/>
            <person name="Jorge da Silva N."/>
            <person name="Qiu L."/>
            <person name="Villar-Briones A."/>
            <person name="Aparecida-Saddi V."/>
            <person name="Campos-Telles M.P."/>
            <person name="Grau M."/>
            <person name="Mikheyev A.S."/>
        </authorList>
    </citation>
    <scope>NUCLEOTIDE SEQUENCE</scope>
    <source>
        <tissue evidence="3">Venom_gland</tissue>
    </source>
</reference>
<dbReference type="Pfam" id="PF19314">
    <property type="entry name" value="DUF5917"/>
    <property type="match status" value="1"/>
</dbReference>
<protein>
    <recommendedName>
        <fullName evidence="2">FHF complex subunit HOOK-interacting protein C-terminal domain-containing protein</fullName>
    </recommendedName>
</protein>
<organism evidence="3">
    <name type="scientific">Micrurus surinamensis</name>
    <name type="common">Surinam coral snake</name>
    <dbReference type="NCBI Taxonomy" id="129470"/>
    <lineage>
        <taxon>Eukaryota</taxon>
        <taxon>Metazoa</taxon>
        <taxon>Chordata</taxon>
        <taxon>Craniata</taxon>
        <taxon>Vertebrata</taxon>
        <taxon>Euteleostomi</taxon>
        <taxon>Lepidosauria</taxon>
        <taxon>Squamata</taxon>
        <taxon>Bifurcata</taxon>
        <taxon>Unidentata</taxon>
        <taxon>Episquamata</taxon>
        <taxon>Toxicofera</taxon>
        <taxon>Serpentes</taxon>
        <taxon>Colubroidea</taxon>
        <taxon>Elapidae</taxon>
        <taxon>Elapinae</taxon>
        <taxon>Micrurus</taxon>
    </lineage>
</organism>
<accession>A0A2D4PQE4</accession>
<name>A0A2D4PQE4_MICSU</name>